<evidence type="ECO:0000256" key="6">
    <source>
        <dbReference type="SAM" id="Coils"/>
    </source>
</evidence>
<protein>
    <submittedName>
        <fullName evidence="8">Uncharacterized protein</fullName>
    </submittedName>
</protein>
<keyword evidence="5 7" id="KW-0472">Membrane</keyword>
<name>A0A5N6QKQ8_9ROSI</name>
<organism evidence="8 9">
    <name type="scientific">Carpinus fangiana</name>
    <dbReference type="NCBI Taxonomy" id="176857"/>
    <lineage>
        <taxon>Eukaryota</taxon>
        <taxon>Viridiplantae</taxon>
        <taxon>Streptophyta</taxon>
        <taxon>Embryophyta</taxon>
        <taxon>Tracheophyta</taxon>
        <taxon>Spermatophyta</taxon>
        <taxon>Magnoliopsida</taxon>
        <taxon>eudicotyledons</taxon>
        <taxon>Gunneridae</taxon>
        <taxon>Pentapetalae</taxon>
        <taxon>rosids</taxon>
        <taxon>fabids</taxon>
        <taxon>Fagales</taxon>
        <taxon>Betulaceae</taxon>
        <taxon>Carpinus</taxon>
    </lineage>
</organism>
<evidence type="ECO:0000256" key="4">
    <source>
        <dbReference type="ARBA" id="ARBA00022989"/>
    </source>
</evidence>
<comment type="similarity">
    <text evidence="2">Belongs to the UPF0496 family.</text>
</comment>
<keyword evidence="3 7" id="KW-0812">Transmembrane</keyword>
<dbReference type="PANTHER" id="PTHR31113:SF32">
    <property type="entry name" value="UPF0496 PLANT-LIKE PROTEIN"/>
    <property type="match status" value="1"/>
</dbReference>
<evidence type="ECO:0000256" key="7">
    <source>
        <dbReference type="SAM" id="Phobius"/>
    </source>
</evidence>
<keyword evidence="9" id="KW-1185">Reference proteome</keyword>
<dbReference type="EMBL" id="CM017321">
    <property type="protein sequence ID" value="KAE7999876.1"/>
    <property type="molecule type" value="Genomic_DNA"/>
</dbReference>
<dbReference type="GO" id="GO:0016020">
    <property type="term" value="C:membrane"/>
    <property type="evidence" value="ECO:0007669"/>
    <property type="project" value="UniProtKB-SubCell"/>
</dbReference>
<dbReference type="InterPro" id="IPR007749">
    <property type="entry name" value="DUF677"/>
</dbReference>
<keyword evidence="6" id="KW-0175">Coiled coil</keyword>
<reference evidence="8 9" key="1">
    <citation type="submission" date="2019-06" db="EMBL/GenBank/DDBJ databases">
        <title>A chromosomal-level reference genome of Carpinus fangiana (Coryloideae, Betulaceae).</title>
        <authorList>
            <person name="Yang X."/>
            <person name="Wang Z."/>
            <person name="Zhang L."/>
            <person name="Hao G."/>
            <person name="Liu J."/>
            <person name="Yang Y."/>
        </authorList>
    </citation>
    <scope>NUCLEOTIDE SEQUENCE [LARGE SCALE GENOMIC DNA]</scope>
    <source>
        <strain evidence="8">Cfa_2016G</strain>
        <tissue evidence="8">Leaf</tissue>
    </source>
</reference>
<dbReference type="PANTHER" id="PTHR31113">
    <property type="entry name" value="UPF0496 PROTEIN 3-RELATED"/>
    <property type="match status" value="1"/>
</dbReference>
<evidence type="ECO:0000313" key="8">
    <source>
        <dbReference type="EMBL" id="KAE7999876.1"/>
    </source>
</evidence>
<comment type="subcellular location">
    <subcellularLocation>
        <location evidence="1">Membrane</location>
    </subcellularLocation>
</comment>
<dbReference type="OrthoDB" id="679959at2759"/>
<accession>A0A5N6QKQ8</accession>
<feature type="coiled-coil region" evidence="6">
    <location>
        <begin position="287"/>
        <end position="342"/>
    </location>
</feature>
<feature type="transmembrane region" description="Helical" evidence="7">
    <location>
        <begin position="208"/>
        <end position="230"/>
    </location>
</feature>
<evidence type="ECO:0000256" key="1">
    <source>
        <dbReference type="ARBA" id="ARBA00004370"/>
    </source>
</evidence>
<keyword evidence="4 7" id="KW-1133">Transmembrane helix</keyword>
<evidence type="ECO:0000256" key="2">
    <source>
        <dbReference type="ARBA" id="ARBA00009074"/>
    </source>
</evidence>
<dbReference type="Pfam" id="PF05055">
    <property type="entry name" value="DUF677"/>
    <property type="match status" value="1"/>
</dbReference>
<sequence>MGGKSSKNQFTADMSCYEVACALDPDLQSFDAILQGRTNRVISLFAAEVKEPGSVSFDAIREIIKCLLEMHQDVANFNLKCKEDIWNNPELFSFVEDYFANSLMTLEFCIALENCLKRTRDKQLIIKLAVEHFEKEVEDGVDGDHGVKHVKTLEELRKYKAAGDPFTEEFFVLFRSVYEQHVLMWEKLQVRKRELDKKLKSIKMCRRVLNVIFAAALVSVLALSVVAAAITTPPLVAALLSALTVPLGNSAGKWFSSLWTPYEDDLKRQREVIRAMQGGTRITVTDLRNIEALANKLEIEIKSILDTADFAFREEDAVKLAIDEIKKKLDVFMRAIQQLSEATDRCSRDIRCARTIVLKTMFSRENI</sequence>
<gene>
    <name evidence="8" type="ORF">FH972_004265</name>
</gene>
<evidence type="ECO:0000256" key="5">
    <source>
        <dbReference type="ARBA" id="ARBA00023136"/>
    </source>
</evidence>
<dbReference type="AlphaFoldDB" id="A0A5N6QKQ8"/>
<dbReference type="Proteomes" id="UP000327013">
    <property type="component" value="Chromosome 1"/>
</dbReference>
<evidence type="ECO:0000313" key="9">
    <source>
        <dbReference type="Proteomes" id="UP000327013"/>
    </source>
</evidence>
<evidence type="ECO:0000256" key="3">
    <source>
        <dbReference type="ARBA" id="ARBA00022692"/>
    </source>
</evidence>
<proteinExistence type="inferred from homology"/>